<feature type="region of interest" description="Disordered" evidence="7">
    <location>
        <begin position="918"/>
        <end position="937"/>
    </location>
</feature>
<evidence type="ECO:0000256" key="1">
    <source>
        <dbReference type="ARBA" id="ARBA00005186"/>
    </source>
</evidence>
<evidence type="ECO:0000256" key="5">
    <source>
        <dbReference type="ARBA" id="ARBA00022916"/>
    </source>
</evidence>
<dbReference type="SMART" id="SM00028">
    <property type="entry name" value="TPR"/>
    <property type="match status" value="7"/>
</dbReference>
<dbReference type="Pfam" id="PF13176">
    <property type="entry name" value="TPR_7"/>
    <property type="match status" value="1"/>
</dbReference>
<evidence type="ECO:0000256" key="2">
    <source>
        <dbReference type="ARBA" id="ARBA00022729"/>
    </source>
</evidence>
<dbReference type="SUPFAM" id="SSF48452">
    <property type="entry name" value="TPR-like"/>
    <property type="match status" value="3"/>
</dbReference>
<evidence type="ECO:0000313" key="10">
    <source>
        <dbReference type="EMBL" id="ANY16777.1"/>
    </source>
</evidence>
<feature type="repeat" description="TPR" evidence="6">
    <location>
        <begin position="386"/>
        <end position="419"/>
    </location>
</feature>
<dbReference type="Proteomes" id="UP000092950">
    <property type="component" value="Chromosome"/>
</dbReference>
<accession>A0A0M7G7J6</accession>
<evidence type="ECO:0000313" key="11">
    <source>
        <dbReference type="EMBL" id="CUI91029.1"/>
    </source>
</evidence>
<accession>A0A0J6C3X1</accession>
<reference evidence="10 13" key="2">
    <citation type="submission" date="2016-07" db="EMBL/GenBank/DDBJ databases">
        <title>Complete genome sequences of Bordetella pseudohinzii.</title>
        <authorList>
            <person name="Spilker T."/>
            <person name="Darrah R."/>
            <person name="LiPuma J.J."/>
        </authorList>
    </citation>
    <scope>NUCLEOTIDE SEQUENCE [LARGE SCALE GENOMIC DNA]</scope>
    <source>
        <strain evidence="10 13">HI4681</strain>
    </source>
</reference>
<evidence type="ECO:0000256" key="7">
    <source>
        <dbReference type="SAM" id="MobiDB-lite"/>
    </source>
</evidence>
<dbReference type="Pfam" id="PF13432">
    <property type="entry name" value="TPR_16"/>
    <property type="match status" value="2"/>
</dbReference>
<dbReference type="InterPro" id="IPR019734">
    <property type="entry name" value="TPR_rpt"/>
</dbReference>
<dbReference type="InterPro" id="IPR003921">
    <property type="entry name" value="Cell_synth_C"/>
</dbReference>
<proteinExistence type="predicted"/>
<evidence type="ECO:0000313" key="12">
    <source>
        <dbReference type="Proteomes" id="UP000053096"/>
    </source>
</evidence>
<dbReference type="Gene3D" id="1.25.40.10">
    <property type="entry name" value="Tetratricopeptide repeat domain"/>
    <property type="match status" value="5"/>
</dbReference>
<gene>
    <name evidence="11" type="primary">acsC</name>
    <name evidence="10" type="ORF">BBN53_13310</name>
    <name evidence="11" type="ORF">ERS370011_02822</name>
</gene>
<keyword evidence="13" id="KW-1185">Reference proteome</keyword>
<dbReference type="Proteomes" id="UP000053096">
    <property type="component" value="Unassembled WGS sequence"/>
</dbReference>
<dbReference type="EMBL" id="CYTV01000007">
    <property type="protein sequence ID" value="CUI91029.1"/>
    <property type="molecule type" value="Genomic_DNA"/>
</dbReference>
<dbReference type="PROSITE" id="PS50005">
    <property type="entry name" value="TPR"/>
    <property type="match status" value="2"/>
</dbReference>
<keyword evidence="3" id="KW-0677">Repeat</keyword>
<dbReference type="GO" id="GO:0030244">
    <property type="term" value="P:cellulose biosynthetic process"/>
    <property type="evidence" value="ECO:0007669"/>
    <property type="project" value="UniProtKB-KW"/>
</dbReference>
<comment type="pathway">
    <text evidence="1">Glycan metabolism; bacterial cellulose biosynthesis.</text>
</comment>
<evidence type="ECO:0000256" key="4">
    <source>
        <dbReference type="ARBA" id="ARBA00022803"/>
    </source>
</evidence>
<evidence type="ECO:0000256" key="8">
    <source>
        <dbReference type="SAM" id="SignalP"/>
    </source>
</evidence>
<feature type="domain" description="Cellulose synthase operon C C-terminal" evidence="9">
    <location>
        <begin position="972"/>
        <end position="1317"/>
    </location>
</feature>
<feature type="repeat" description="TPR" evidence="6">
    <location>
        <begin position="718"/>
        <end position="751"/>
    </location>
</feature>
<dbReference type="KEGG" id="bpdz:BBN53_13310"/>
<evidence type="ECO:0000313" key="13">
    <source>
        <dbReference type="Proteomes" id="UP000092950"/>
    </source>
</evidence>
<evidence type="ECO:0000256" key="3">
    <source>
        <dbReference type="ARBA" id="ARBA00022737"/>
    </source>
</evidence>
<dbReference type="PANTHER" id="PTHR45586:SF1">
    <property type="entry name" value="LIPOPOLYSACCHARIDE ASSEMBLY PROTEIN B"/>
    <property type="match status" value="1"/>
</dbReference>
<dbReference type="GO" id="GO:0006011">
    <property type="term" value="P:UDP-alpha-D-glucose metabolic process"/>
    <property type="evidence" value="ECO:0007669"/>
    <property type="project" value="InterPro"/>
</dbReference>
<dbReference type="GO" id="GO:0019867">
    <property type="term" value="C:outer membrane"/>
    <property type="evidence" value="ECO:0007669"/>
    <property type="project" value="InterPro"/>
</dbReference>
<organism evidence="11 12">
    <name type="scientific">Bordetella pseudohinzii</name>
    <dbReference type="NCBI Taxonomy" id="1331258"/>
    <lineage>
        <taxon>Bacteria</taxon>
        <taxon>Pseudomonadati</taxon>
        <taxon>Pseudomonadota</taxon>
        <taxon>Betaproteobacteria</taxon>
        <taxon>Burkholderiales</taxon>
        <taxon>Alcaligenaceae</taxon>
        <taxon>Bordetella</taxon>
    </lineage>
</organism>
<dbReference type="InterPro" id="IPR008410">
    <property type="entry name" value="BCSC_C"/>
</dbReference>
<dbReference type="PANTHER" id="PTHR45586">
    <property type="entry name" value="TPR REPEAT-CONTAINING PROTEIN PA4667"/>
    <property type="match status" value="1"/>
</dbReference>
<feature type="chain" id="PRO_5005268548" evidence="8">
    <location>
        <begin position="24"/>
        <end position="1337"/>
    </location>
</feature>
<name>A0A0J6C3X1_9BORD</name>
<evidence type="ECO:0000256" key="6">
    <source>
        <dbReference type="PROSITE-ProRule" id="PRU00339"/>
    </source>
</evidence>
<reference evidence="11 12" key="1">
    <citation type="submission" date="2015-09" db="EMBL/GenBank/DDBJ databases">
        <authorList>
            <person name="Jackson K.R."/>
            <person name="Lunt B.L."/>
            <person name="Fisher J.N.B."/>
            <person name="Gardner A.V."/>
            <person name="Bailey M.E."/>
            <person name="Deus L.M."/>
            <person name="Earl A.S."/>
            <person name="Gibby P.D."/>
            <person name="Hartmann K.A."/>
            <person name="Liu J.E."/>
            <person name="Manci A.M."/>
            <person name="Nielsen D.A."/>
            <person name="Solomon M.B."/>
            <person name="Breakwell D.P."/>
            <person name="Burnett S.H."/>
            <person name="Grose J.H."/>
        </authorList>
    </citation>
    <scope>NUCLEOTIDE SEQUENCE [LARGE SCALE GENOMIC DNA]</scope>
    <source>
        <strain evidence="11 12">2789STDY5608636</strain>
    </source>
</reference>
<keyword evidence="4 6" id="KW-0802">TPR repeat</keyword>
<dbReference type="Pfam" id="PF05420">
    <property type="entry name" value="BCSC_C"/>
    <property type="match status" value="1"/>
</dbReference>
<dbReference type="EMBL" id="CP016440">
    <property type="protein sequence ID" value="ANY16777.1"/>
    <property type="molecule type" value="Genomic_DNA"/>
</dbReference>
<dbReference type="UniPathway" id="UPA00694"/>
<keyword evidence="2 8" id="KW-0732">Signal</keyword>
<protein>
    <submittedName>
        <fullName evidence="10 11">Cellulose synthase</fullName>
    </submittedName>
</protein>
<keyword evidence="5" id="KW-0135">Cellulose biosynthesis</keyword>
<dbReference type="RefSeq" id="WP_043208750.1">
    <property type="nucleotide sequence ID" value="NZ_CAJGUP010000239.1"/>
</dbReference>
<dbReference type="InterPro" id="IPR051012">
    <property type="entry name" value="CellSynth/LPSAsmb/PSIAsmb"/>
</dbReference>
<dbReference type="InterPro" id="IPR011990">
    <property type="entry name" value="TPR-like_helical_dom_sf"/>
</dbReference>
<sequence>MSLNRHTLAIGVLAALAHQSGWAQPAATASLLEQGRYWQNQGDARRAAQAWEKLLLSEPAQQEALYGLGLSAVREKRLSDAQGYLNRLRQLDAAGSFTQRLQQDIALAGGPGAADLERARMLAASGEIGQAMQAYDRALQGREPQGDIALEYYSFLGYTDKGVAPAIGGLQRLSREMPGNPYVQLALGKHLIRDERRRAEGVRLLGQLAQRKDVGADATESWRAGLIWLGAPSAAEKPLFEAYLKGHPDDKEVRAVYDNPAARRGAPAVAWRQDPRLARGFAALKNQDLPAAEAAFQEKLRAAPNDPDALGGLGLVRMQQDRGAEAQELLSRAAARPGAGRNWSRALAGARYWNLLDQAEAARQRGDSDGARRLLEQAIRLDGGAAGAYNAMGRLYAGAGDMANAEKTYRAVLARHKNDPEAVRGLADVLARTHRADEARRLVAALPPGQAGDIGRLRASIAAGQAREADKRGDTAGARRLLEDARAADSRNPWATYELARLMLRHGEAARGQQLMDETLRLQPDAADALYASALLASESGDWGRAHDTLARIPESRRTPDMQAFQRNVWVREQAAQAARLAQAGDTAQARQRLEGLETAAAGDPQLLGAIAQAYVDAGDTPRALALMRPLAAGSLPAGPDVLIPYAGVLLKSGDDPGTAAVLRQVQKLPMDADQYRGFQDLVSLYTVRQAEAMRQRGDLVAAYDILQPVLKRRPDDASAQGALARMYVAAGDRDKALEIYRGLQARDPDNAQLQIAVAGIAAEADDWRSAETAIDRALTLAPRDPDVLAGAARLYRSRGKTARAADLYRQAIAAQEARGAALALADSGGAHADGNPFVGLPGQRARATGQSQVLGQALDESLPAAYRSDADAEPASAREEPYAIAASAPRDTRALAPSAAPPGGAAAAYAGGIATRTGPGADNLPPAGHAAKADPAPRSLRQELDEVMQARSAEIRAGAFVRSNNGESGMSKLTEVDAPVEALIPAGDGKLSLRATPVSLTAGSLDSSYSSSSRFGGGPVAAAAQAQGRVGSAGSQRDRGVGLSAGYVMDGLSADIGATPLGFEYSNVVGGVRINGPISRAAGTWYSLDLSRRAVTDSLLSFAGTRDNRSGQRWGAVTATGLEGQIGMDNTDYGVYAYGSWRGLDGHNVESNSRTEVGTGIYWHLMRESNRMLTAGLNLGAIFYDNNQRFFTYGHGGYFSPQQFYALSVPVTWAQRDGRFTYKLQGAVGIRHFKEDSADYFPTNGGLQAAANAVNQGLFGTPAVYDGQSRTGVGYNLAAAAEYQLTPKLFLGGTLAMDNASDYRQYAGGLYLRYAFYPQTRPLELPVNPYQSPYAR</sequence>
<dbReference type="Pfam" id="PF14559">
    <property type="entry name" value="TPR_19"/>
    <property type="match status" value="3"/>
</dbReference>
<feature type="signal peptide" evidence="8">
    <location>
        <begin position="1"/>
        <end position="23"/>
    </location>
</feature>
<evidence type="ECO:0000259" key="9">
    <source>
        <dbReference type="Pfam" id="PF05420"/>
    </source>
</evidence>
<dbReference type="PRINTS" id="PR01441">
    <property type="entry name" value="CELLSNTHASEC"/>
</dbReference>